<accession>A0A6A7C3W4</accession>
<evidence type="ECO:0000313" key="1">
    <source>
        <dbReference type="EMBL" id="KAF2861655.1"/>
    </source>
</evidence>
<evidence type="ECO:0000313" key="2">
    <source>
        <dbReference type="Proteomes" id="UP000799421"/>
    </source>
</evidence>
<dbReference type="Proteomes" id="UP000799421">
    <property type="component" value="Unassembled WGS sequence"/>
</dbReference>
<proteinExistence type="predicted"/>
<feature type="non-terminal residue" evidence="1">
    <location>
        <position position="63"/>
    </location>
</feature>
<dbReference type="EMBL" id="MU005971">
    <property type="protein sequence ID" value="KAF2861655.1"/>
    <property type="molecule type" value="Genomic_DNA"/>
</dbReference>
<organism evidence="1 2">
    <name type="scientific">Piedraia hortae CBS 480.64</name>
    <dbReference type="NCBI Taxonomy" id="1314780"/>
    <lineage>
        <taxon>Eukaryota</taxon>
        <taxon>Fungi</taxon>
        <taxon>Dikarya</taxon>
        <taxon>Ascomycota</taxon>
        <taxon>Pezizomycotina</taxon>
        <taxon>Dothideomycetes</taxon>
        <taxon>Dothideomycetidae</taxon>
        <taxon>Capnodiales</taxon>
        <taxon>Piedraiaceae</taxon>
        <taxon>Piedraia</taxon>
    </lineage>
</organism>
<dbReference type="AlphaFoldDB" id="A0A6A7C3W4"/>
<name>A0A6A7C3W4_9PEZI</name>
<protein>
    <submittedName>
        <fullName evidence="1">Uncharacterized protein</fullName>
    </submittedName>
</protein>
<sequence>MVQVSYVHVPFRDRYTAIHVKWHHCRDDASAAPANIFYILCANERTIRDLAFLVHFFRHARGR</sequence>
<keyword evidence="2" id="KW-1185">Reference proteome</keyword>
<reference evidence="1" key="1">
    <citation type="journal article" date="2020" name="Stud. Mycol.">
        <title>101 Dothideomycetes genomes: a test case for predicting lifestyles and emergence of pathogens.</title>
        <authorList>
            <person name="Haridas S."/>
            <person name="Albert R."/>
            <person name="Binder M."/>
            <person name="Bloem J."/>
            <person name="Labutti K."/>
            <person name="Salamov A."/>
            <person name="Andreopoulos B."/>
            <person name="Baker S."/>
            <person name="Barry K."/>
            <person name="Bills G."/>
            <person name="Bluhm B."/>
            <person name="Cannon C."/>
            <person name="Castanera R."/>
            <person name="Culley D."/>
            <person name="Daum C."/>
            <person name="Ezra D."/>
            <person name="Gonzalez J."/>
            <person name="Henrissat B."/>
            <person name="Kuo A."/>
            <person name="Liang C."/>
            <person name="Lipzen A."/>
            <person name="Lutzoni F."/>
            <person name="Magnuson J."/>
            <person name="Mondo S."/>
            <person name="Nolan M."/>
            <person name="Ohm R."/>
            <person name="Pangilinan J."/>
            <person name="Park H.-J."/>
            <person name="Ramirez L."/>
            <person name="Alfaro M."/>
            <person name="Sun H."/>
            <person name="Tritt A."/>
            <person name="Yoshinaga Y."/>
            <person name="Zwiers L.-H."/>
            <person name="Turgeon B."/>
            <person name="Goodwin S."/>
            <person name="Spatafora J."/>
            <person name="Crous P."/>
            <person name="Grigoriev I."/>
        </authorList>
    </citation>
    <scope>NUCLEOTIDE SEQUENCE</scope>
    <source>
        <strain evidence="1">CBS 480.64</strain>
    </source>
</reference>
<gene>
    <name evidence="1" type="ORF">K470DRAFT_256781</name>
</gene>